<dbReference type="AlphaFoldDB" id="A0ABD3HNS9"/>
<organism evidence="1 2">
    <name type="scientific">Riccia sorocarpa</name>
    <dbReference type="NCBI Taxonomy" id="122646"/>
    <lineage>
        <taxon>Eukaryota</taxon>
        <taxon>Viridiplantae</taxon>
        <taxon>Streptophyta</taxon>
        <taxon>Embryophyta</taxon>
        <taxon>Marchantiophyta</taxon>
        <taxon>Marchantiopsida</taxon>
        <taxon>Marchantiidae</taxon>
        <taxon>Marchantiales</taxon>
        <taxon>Ricciaceae</taxon>
        <taxon>Riccia</taxon>
    </lineage>
</organism>
<dbReference type="EMBL" id="JBJQOH010000003">
    <property type="protein sequence ID" value="KAL3693227.1"/>
    <property type="molecule type" value="Genomic_DNA"/>
</dbReference>
<proteinExistence type="predicted"/>
<keyword evidence="2" id="KW-1185">Reference proteome</keyword>
<dbReference type="Proteomes" id="UP001633002">
    <property type="component" value="Unassembled WGS sequence"/>
</dbReference>
<gene>
    <name evidence="1" type="ORF">R1sor_006878</name>
</gene>
<comment type="caution">
    <text evidence="1">The sequence shown here is derived from an EMBL/GenBank/DDBJ whole genome shotgun (WGS) entry which is preliminary data.</text>
</comment>
<sequence>MAPRNSNDCAWVGGEQVGDEQGYWLCSGGILEHPVKITSVELRTQFPVYFSAVEKMCEPTEDNLVTADDLETLFGLVGLALIEMTPRRQRYQLYRAPYA</sequence>
<name>A0ABD3HNS9_9MARC</name>
<accession>A0ABD3HNS9</accession>
<reference evidence="1 2" key="1">
    <citation type="submission" date="2024-09" db="EMBL/GenBank/DDBJ databases">
        <title>Chromosome-scale assembly of Riccia sorocarpa.</title>
        <authorList>
            <person name="Paukszto L."/>
        </authorList>
    </citation>
    <scope>NUCLEOTIDE SEQUENCE [LARGE SCALE GENOMIC DNA]</scope>
    <source>
        <strain evidence="1">LP-2024</strain>
        <tissue evidence="1">Aerial parts of the thallus</tissue>
    </source>
</reference>
<evidence type="ECO:0000313" key="1">
    <source>
        <dbReference type="EMBL" id="KAL3693227.1"/>
    </source>
</evidence>
<evidence type="ECO:0000313" key="2">
    <source>
        <dbReference type="Proteomes" id="UP001633002"/>
    </source>
</evidence>
<protein>
    <submittedName>
        <fullName evidence="1">Uncharacterized protein</fullName>
    </submittedName>
</protein>